<keyword evidence="1" id="KW-0808">Transferase</keyword>
<gene>
    <name evidence="8" type="primary">pol_1903</name>
    <name evidence="8" type="ORF">CK203_082387</name>
</gene>
<dbReference type="SUPFAM" id="SSF54160">
    <property type="entry name" value="Chromo domain-like"/>
    <property type="match status" value="1"/>
</dbReference>
<sequence>MDEAWCDVIPMTVCHMLLRCPWLYDRKVLYDGYALLLSKNSRQCRRNFKMPNQLPPMKEVQHAIDLIPGSTLSNLPHYSMSPTENEELSRQIHQLLDKGVEADPAKVQAIQNWLTPQKFSKVRSFHGLVMFYQQFIRSFSTIMALIIECLKGKKFLWSAATAKAFSEIKKQMGQAPVLKLPNFSKIFEVACDASHVGIGGVLSQEGHPIAFFSEKLNDTRRRYLVYDIEFYALIQTLKHWRPYLIHKEFILYTDHDSLKHLNSQSKLNARHARWMDYLQQFEFVIRHKSGAENKVPDTLSKRPHLLHVFLANVAGFDNLKTEYAKDEDFSNIWSDLSTHQRTSSNDYMLHDGFLFYKSRLCVSCGSFKEFLITELHGGGLTGHFDHDKTFAIVTNRFYWPRMRRYVHTMHISMDFVLGLPRTLRQHDSKVAAIFLQEIVHLHGIPASIVFDRDVKFVSYFWKTLWMKMGTKLMFSSAAIPKLIVKLRLHRFPLRSFTKLHARRAGPFRVTKKLGTNAYVIELPSEFGISLVFNIEDLTEFKGDVDENSAIPLLKATPVLWIPENTAPRDEIATILDHQFVTTCRGGYYKFLVQWTNHPNSDSVWLQASEVKRLHPHLFDAYIHQNLPEESRQLMQIRKRISIIP</sequence>
<feature type="domain" description="Chromo" evidence="7">
    <location>
        <begin position="569"/>
        <end position="633"/>
    </location>
</feature>
<evidence type="ECO:0000313" key="9">
    <source>
        <dbReference type="Proteomes" id="UP000288805"/>
    </source>
</evidence>
<dbReference type="Gene3D" id="3.30.70.270">
    <property type="match status" value="1"/>
</dbReference>
<evidence type="ECO:0000256" key="6">
    <source>
        <dbReference type="ARBA" id="ARBA00022918"/>
    </source>
</evidence>
<dbReference type="InterPro" id="IPR056924">
    <property type="entry name" value="SH3_Tf2-1"/>
</dbReference>
<reference evidence="8 9" key="1">
    <citation type="journal article" date="2018" name="PLoS Genet.">
        <title>Population sequencing reveals clonal diversity and ancestral inbreeding in the grapevine cultivar Chardonnay.</title>
        <authorList>
            <person name="Roach M.J."/>
            <person name="Johnson D.L."/>
            <person name="Bohlmann J."/>
            <person name="van Vuuren H.J."/>
            <person name="Jones S.J."/>
            <person name="Pretorius I.S."/>
            <person name="Schmidt S.A."/>
            <person name="Borneman A.R."/>
        </authorList>
    </citation>
    <scope>NUCLEOTIDE SEQUENCE [LARGE SCALE GENOMIC DNA]</scope>
    <source>
        <strain evidence="9">cv. Chardonnay</strain>
        <tissue evidence="8">Leaf</tissue>
    </source>
</reference>
<proteinExistence type="predicted"/>
<evidence type="ECO:0000256" key="2">
    <source>
        <dbReference type="ARBA" id="ARBA00022695"/>
    </source>
</evidence>
<dbReference type="Gene3D" id="3.30.420.10">
    <property type="entry name" value="Ribonuclease H-like superfamily/Ribonuclease H"/>
    <property type="match status" value="1"/>
</dbReference>
<name>A0A438DSF4_VITVI</name>
<dbReference type="Pfam" id="PF17921">
    <property type="entry name" value="Integrase_H2C2"/>
    <property type="match status" value="1"/>
</dbReference>
<dbReference type="GO" id="GO:0016787">
    <property type="term" value="F:hydrolase activity"/>
    <property type="evidence" value="ECO:0007669"/>
    <property type="project" value="UniProtKB-KW"/>
</dbReference>
<accession>A0A438DSF4</accession>
<dbReference type="PROSITE" id="PS50013">
    <property type="entry name" value="CHROMO_2"/>
    <property type="match status" value="1"/>
</dbReference>
<dbReference type="InterPro" id="IPR043502">
    <property type="entry name" value="DNA/RNA_pol_sf"/>
</dbReference>
<comment type="caution">
    <text evidence="8">The sequence shown here is derived from an EMBL/GenBank/DDBJ whole genome shotgun (WGS) entry which is preliminary data.</text>
</comment>
<dbReference type="Pfam" id="PF17917">
    <property type="entry name" value="RT_RNaseH"/>
    <property type="match status" value="1"/>
</dbReference>
<dbReference type="InterPro" id="IPR036397">
    <property type="entry name" value="RNaseH_sf"/>
</dbReference>
<keyword evidence="3" id="KW-0540">Nuclease</keyword>
<dbReference type="InterPro" id="IPR012337">
    <property type="entry name" value="RNaseH-like_sf"/>
</dbReference>
<dbReference type="GO" id="GO:0003676">
    <property type="term" value="F:nucleic acid binding"/>
    <property type="evidence" value="ECO:0007669"/>
    <property type="project" value="InterPro"/>
</dbReference>
<keyword evidence="2" id="KW-0548">Nucleotidyltransferase</keyword>
<dbReference type="InterPro" id="IPR041373">
    <property type="entry name" value="RT_RNaseH"/>
</dbReference>
<dbReference type="SUPFAM" id="SSF56672">
    <property type="entry name" value="DNA/RNA polymerases"/>
    <property type="match status" value="1"/>
</dbReference>
<dbReference type="InterPro" id="IPR016197">
    <property type="entry name" value="Chromo-like_dom_sf"/>
</dbReference>
<dbReference type="PANTHER" id="PTHR35046">
    <property type="entry name" value="ZINC KNUCKLE (CCHC-TYPE) FAMILY PROTEIN"/>
    <property type="match status" value="1"/>
</dbReference>
<dbReference type="GO" id="GO:0004519">
    <property type="term" value="F:endonuclease activity"/>
    <property type="evidence" value="ECO:0007669"/>
    <property type="project" value="UniProtKB-KW"/>
</dbReference>
<dbReference type="InterPro" id="IPR000953">
    <property type="entry name" value="Chromo/chromo_shadow_dom"/>
</dbReference>
<keyword evidence="5" id="KW-0378">Hydrolase</keyword>
<evidence type="ECO:0000256" key="5">
    <source>
        <dbReference type="ARBA" id="ARBA00022801"/>
    </source>
</evidence>
<dbReference type="Pfam" id="PF24626">
    <property type="entry name" value="SH3_Tf2-1"/>
    <property type="match status" value="1"/>
</dbReference>
<dbReference type="Proteomes" id="UP000288805">
    <property type="component" value="Unassembled WGS sequence"/>
</dbReference>
<dbReference type="SUPFAM" id="SSF53098">
    <property type="entry name" value="Ribonuclease H-like"/>
    <property type="match status" value="1"/>
</dbReference>
<dbReference type="Gene3D" id="1.10.340.70">
    <property type="match status" value="1"/>
</dbReference>
<dbReference type="InterPro" id="IPR041588">
    <property type="entry name" value="Integrase_H2C2"/>
</dbReference>
<dbReference type="InterPro" id="IPR043128">
    <property type="entry name" value="Rev_trsase/Diguanyl_cyclase"/>
</dbReference>
<keyword evidence="4" id="KW-0255">Endonuclease</keyword>
<organism evidence="8 9">
    <name type="scientific">Vitis vinifera</name>
    <name type="common">Grape</name>
    <dbReference type="NCBI Taxonomy" id="29760"/>
    <lineage>
        <taxon>Eukaryota</taxon>
        <taxon>Viridiplantae</taxon>
        <taxon>Streptophyta</taxon>
        <taxon>Embryophyta</taxon>
        <taxon>Tracheophyta</taxon>
        <taxon>Spermatophyta</taxon>
        <taxon>Magnoliopsida</taxon>
        <taxon>eudicotyledons</taxon>
        <taxon>Gunneridae</taxon>
        <taxon>Pentapetalae</taxon>
        <taxon>rosids</taxon>
        <taxon>Vitales</taxon>
        <taxon>Vitaceae</taxon>
        <taxon>Viteae</taxon>
        <taxon>Vitis</taxon>
    </lineage>
</organism>
<evidence type="ECO:0000259" key="7">
    <source>
        <dbReference type="PROSITE" id="PS50013"/>
    </source>
</evidence>
<dbReference type="EMBL" id="QGNW01001506">
    <property type="protein sequence ID" value="RVW38436.1"/>
    <property type="molecule type" value="Genomic_DNA"/>
</dbReference>
<evidence type="ECO:0000313" key="8">
    <source>
        <dbReference type="EMBL" id="RVW38436.1"/>
    </source>
</evidence>
<evidence type="ECO:0000256" key="3">
    <source>
        <dbReference type="ARBA" id="ARBA00022722"/>
    </source>
</evidence>
<dbReference type="GO" id="GO:0003964">
    <property type="term" value="F:RNA-directed DNA polymerase activity"/>
    <property type="evidence" value="ECO:0007669"/>
    <property type="project" value="UniProtKB-KW"/>
</dbReference>
<dbReference type="AlphaFoldDB" id="A0A438DSF4"/>
<evidence type="ECO:0000256" key="4">
    <source>
        <dbReference type="ARBA" id="ARBA00022759"/>
    </source>
</evidence>
<dbReference type="PANTHER" id="PTHR35046:SF9">
    <property type="entry name" value="RNA-DIRECTED DNA POLYMERASE"/>
    <property type="match status" value="1"/>
</dbReference>
<evidence type="ECO:0000256" key="1">
    <source>
        <dbReference type="ARBA" id="ARBA00022679"/>
    </source>
</evidence>
<keyword evidence="6" id="KW-0695">RNA-directed DNA polymerase</keyword>
<dbReference type="CDD" id="cd09274">
    <property type="entry name" value="RNase_HI_RT_Ty3"/>
    <property type="match status" value="1"/>
</dbReference>
<dbReference type="FunFam" id="3.30.70.270:FF:000020">
    <property type="entry name" value="Transposon Tf2-6 polyprotein-like Protein"/>
    <property type="match status" value="1"/>
</dbReference>
<protein>
    <submittedName>
        <fullName evidence="8">Retrovirus-related Pol polyprotein from transposon 17.6</fullName>
    </submittedName>
</protein>